<accession>A0ABS5C1J3</accession>
<dbReference type="InterPro" id="IPR050238">
    <property type="entry name" value="DNA_Rep/Repair_Clamp_Loader"/>
</dbReference>
<name>A0ABS5C1J3_9BACT</name>
<feature type="domain" description="AAA+ ATPase" evidence="1">
    <location>
        <begin position="35"/>
        <end position="163"/>
    </location>
</feature>
<evidence type="ECO:0000259" key="1">
    <source>
        <dbReference type="SMART" id="SM00382"/>
    </source>
</evidence>
<dbReference type="PANTHER" id="PTHR11669:SF0">
    <property type="entry name" value="PROTEIN STICHEL-LIKE 2"/>
    <property type="match status" value="1"/>
</dbReference>
<dbReference type="Gene3D" id="3.40.50.300">
    <property type="entry name" value="P-loop containing nucleotide triphosphate hydrolases"/>
    <property type="match status" value="1"/>
</dbReference>
<dbReference type="Proteomes" id="UP000676565">
    <property type="component" value="Unassembled WGS sequence"/>
</dbReference>
<reference evidence="2 3" key="1">
    <citation type="submission" date="2021-04" db="EMBL/GenBank/DDBJ databases">
        <authorList>
            <person name="Ivanova A."/>
        </authorList>
    </citation>
    <scope>NUCLEOTIDE SEQUENCE [LARGE SCALE GENOMIC DNA]</scope>
    <source>
        <strain evidence="2 3">G18</strain>
    </source>
</reference>
<dbReference type="SUPFAM" id="SSF52540">
    <property type="entry name" value="P-loop containing nucleoside triphosphate hydrolases"/>
    <property type="match status" value="1"/>
</dbReference>
<keyword evidence="3" id="KW-1185">Reference proteome</keyword>
<dbReference type="EMBL" id="JAGKQQ010000001">
    <property type="protein sequence ID" value="MBP3959532.1"/>
    <property type="molecule type" value="Genomic_DNA"/>
</dbReference>
<dbReference type="Pfam" id="PF00004">
    <property type="entry name" value="AAA"/>
    <property type="match status" value="1"/>
</dbReference>
<dbReference type="CDD" id="cd00009">
    <property type="entry name" value="AAA"/>
    <property type="match status" value="1"/>
</dbReference>
<organism evidence="2 3">
    <name type="scientific">Gemmata palustris</name>
    <dbReference type="NCBI Taxonomy" id="2822762"/>
    <lineage>
        <taxon>Bacteria</taxon>
        <taxon>Pseudomonadati</taxon>
        <taxon>Planctomycetota</taxon>
        <taxon>Planctomycetia</taxon>
        <taxon>Gemmatales</taxon>
        <taxon>Gemmataceae</taxon>
        <taxon>Gemmata</taxon>
    </lineage>
</organism>
<dbReference type="InterPro" id="IPR003593">
    <property type="entry name" value="AAA+_ATPase"/>
</dbReference>
<comment type="caution">
    <text evidence="2">The sequence shown here is derived from an EMBL/GenBank/DDBJ whole genome shotgun (WGS) entry which is preliminary data.</text>
</comment>
<dbReference type="PANTHER" id="PTHR11669">
    <property type="entry name" value="REPLICATION FACTOR C / DNA POLYMERASE III GAMMA-TAU SUBUNIT"/>
    <property type="match status" value="1"/>
</dbReference>
<dbReference type="InterPro" id="IPR027417">
    <property type="entry name" value="P-loop_NTPase"/>
</dbReference>
<sequence>MQLADKYRPKQWAEVVGQDKAVLRLQALANRSGLAGRAFWISGQSGTGKTTIARLIAAEVADEFFVTELDAGALNVSDLQELEREMSARGWGEKAGRAYLINEAHALRKPVIRQLLVLLERIPRHVAIVFTATCEGQEALFEDYDDASPLLSRCLRLELARRDLAKPFAERAKYIAEAEGLDGQPVERYVRLAQVHRNNLRAMLQAIDAGEMLA</sequence>
<gene>
    <name evidence="2" type="ORF">J8F10_30170</name>
</gene>
<evidence type="ECO:0000313" key="3">
    <source>
        <dbReference type="Proteomes" id="UP000676565"/>
    </source>
</evidence>
<dbReference type="SMART" id="SM00382">
    <property type="entry name" value="AAA"/>
    <property type="match status" value="1"/>
</dbReference>
<dbReference type="InterPro" id="IPR003959">
    <property type="entry name" value="ATPase_AAA_core"/>
</dbReference>
<evidence type="ECO:0000313" key="2">
    <source>
        <dbReference type="EMBL" id="MBP3959532.1"/>
    </source>
</evidence>
<protein>
    <submittedName>
        <fullName evidence="2">AAA family ATPase</fullName>
    </submittedName>
</protein>
<dbReference type="RefSeq" id="WP_210660213.1">
    <property type="nucleotide sequence ID" value="NZ_JAGKQQ010000001.1"/>
</dbReference>
<proteinExistence type="predicted"/>